<feature type="binding site" evidence="4">
    <location>
        <position position="115"/>
    </location>
    <ligand>
        <name>FAD</name>
        <dbReference type="ChEBI" id="CHEBI:57692"/>
    </ligand>
</feature>
<keyword evidence="4" id="KW-0520">NAD</keyword>
<keyword evidence="9" id="KW-1185">Reference proteome</keyword>
<feature type="domain" description="Pyridine nucleotide-disulphide oxidoreductase dimerisation" evidence="6">
    <location>
        <begin position="341"/>
        <end position="449"/>
    </location>
</feature>
<reference evidence="8 9" key="1">
    <citation type="submission" date="2019-03" db="EMBL/GenBank/DDBJ databases">
        <title>Genomic Encyclopedia of Type Strains, Phase IV (KMG-IV): sequencing the most valuable type-strain genomes for metagenomic binning, comparative biology and taxonomic classification.</title>
        <authorList>
            <person name="Goeker M."/>
        </authorList>
    </citation>
    <scope>NUCLEOTIDE SEQUENCE [LARGE SCALE GENOMIC DNA]</scope>
    <source>
        <strain evidence="8 9">DSM 46770</strain>
    </source>
</reference>
<evidence type="ECO:0000259" key="6">
    <source>
        <dbReference type="Pfam" id="PF02852"/>
    </source>
</evidence>
<organism evidence="8 9">
    <name type="scientific">Actinorugispora endophytica</name>
    <dbReference type="NCBI Taxonomy" id="1605990"/>
    <lineage>
        <taxon>Bacteria</taxon>
        <taxon>Bacillati</taxon>
        <taxon>Actinomycetota</taxon>
        <taxon>Actinomycetes</taxon>
        <taxon>Streptosporangiales</taxon>
        <taxon>Nocardiopsidaceae</taxon>
        <taxon>Actinorugispora</taxon>
    </lineage>
</organism>
<evidence type="ECO:0000256" key="5">
    <source>
        <dbReference type="PIRSR" id="PIRSR000350-4"/>
    </source>
</evidence>
<feature type="disulfide bond" description="Redox-active" evidence="5">
    <location>
        <begin position="42"/>
        <end position="47"/>
    </location>
</feature>
<name>A0A4R6UU90_9ACTN</name>
<comment type="cofactor">
    <cofactor evidence="4">
        <name>FAD</name>
        <dbReference type="ChEBI" id="CHEBI:57692"/>
    </cofactor>
    <text evidence="4">Binds 1 FAD per subunit.</text>
</comment>
<dbReference type="GO" id="GO:0050660">
    <property type="term" value="F:flavin adenine dinucleotide binding"/>
    <property type="evidence" value="ECO:0007669"/>
    <property type="project" value="TreeGrafter"/>
</dbReference>
<evidence type="ECO:0000256" key="2">
    <source>
        <dbReference type="ARBA" id="ARBA00022630"/>
    </source>
</evidence>
<dbReference type="SUPFAM" id="SSF51905">
    <property type="entry name" value="FAD/NAD(P)-binding domain"/>
    <property type="match status" value="1"/>
</dbReference>
<dbReference type="Proteomes" id="UP000295281">
    <property type="component" value="Unassembled WGS sequence"/>
</dbReference>
<keyword evidence="2" id="KW-0285">Flavoprotein</keyword>
<dbReference type="RefSeq" id="WP_133742205.1">
    <property type="nucleotide sequence ID" value="NZ_SNYN01000012.1"/>
</dbReference>
<accession>A0A4R6UU90</accession>
<dbReference type="Gene3D" id="3.30.390.30">
    <property type="match status" value="1"/>
</dbReference>
<gene>
    <name evidence="8" type="ORF">EV190_11227</name>
</gene>
<evidence type="ECO:0000256" key="4">
    <source>
        <dbReference type="PIRSR" id="PIRSR000350-3"/>
    </source>
</evidence>
<evidence type="ECO:0000256" key="1">
    <source>
        <dbReference type="ARBA" id="ARBA00007532"/>
    </source>
</evidence>
<feature type="binding site" evidence="4">
    <location>
        <position position="51"/>
    </location>
    <ligand>
        <name>FAD</name>
        <dbReference type="ChEBI" id="CHEBI:57692"/>
    </ligand>
</feature>
<dbReference type="SUPFAM" id="SSF55424">
    <property type="entry name" value="FAD/NAD-linked reductases, dimerisation (C-terminal) domain"/>
    <property type="match status" value="1"/>
</dbReference>
<evidence type="ECO:0000256" key="3">
    <source>
        <dbReference type="ARBA" id="ARBA00022827"/>
    </source>
</evidence>
<dbReference type="InterPro" id="IPR023753">
    <property type="entry name" value="FAD/NAD-binding_dom"/>
</dbReference>
<dbReference type="InterPro" id="IPR004099">
    <property type="entry name" value="Pyr_nucl-diS_OxRdtase_dimer"/>
</dbReference>
<dbReference type="Pfam" id="PF02852">
    <property type="entry name" value="Pyr_redox_dim"/>
    <property type="match status" value="1"/>
</dbReference>
<feature type="domain" description="FAD/NAD(P)-binding" evidence="7">
    <location>
        <begin position="6"/>
        <end position="320"/>
    </location>
</feature>
<dbReference type="Pfam" id="PF07992">
    <property type="entry name" value="Pyr_redox_2"/>
    <property type="match status" value="1"/>
</dbReference>
<dbReference type="InterPro" id="IPR016156">
    <property type="entry name" value="FAD/NAD-linked_Rdtase_dimer_sf"/>
</dbReference>
<dbReference type="PRINTS" id="PR00411">
    <property type="entry name" value="PNDRDTASEI"/>
</dbReference>
<comment type="caution">
    <text evidence="8">The sequence shown here is derived from an EMBL/GenBank/DDBJ whole genome shotgun (WGS) entry which is preliminary data.</text>
</comment>
<feature type="binding site" evidence="4">
    <location>
        <position position="203"/>
    </location>
    <ligand>
        <name>NAD(+)</name>
        <dbReference type="ChEBI" id="CHEBI:57540"/>
    </ligand>
</feature>
<dbReference type="OrthoDB" id="3435382at2"/>
<evidence type="ECO:0000313" key="9">
    <source>
        <dbReference type="Proteomes" id="UP000295281"/>
    </source>
</evidence>
<sequence>MVESVDVVVIGMGPGGEALAGELAEAGLSVVGVEAGLVGGECPYWGCVPSKMMVRAADALAEARRVPALAGGADVRPDWAPVTRRIRDEATSGWDDKAAADRFVAKGGRLVRGRGRITGADTVGVTGDREYGFKARRAIVVATGTTPSVPPIPGLADIPYWTNHEAIEAAEVPESLCVIGGGAVGLELAQVYARFGARVTVLEAADRLLGTEEPEAGLLLAGVLEEEGVTVRTNARIDRVHRYDGGFAVNADRGPVRARRVLVATGRRARLRDLGVGEIGLDPDARAVEVDDRMRVAPGVWAVGDVTGKGPFTHVAIYQAGIAAADILGREVEGARYHALPRVTFTDPEIGAVGLTEAQARRKGVNARVGTTRVPSSTRGWIHGTGNDGFVKLVEDADTGVLVGATSAGPCGGEVLGALAVAVHAGVPTGRLRSMIYAYPTFHRAISEALDALDGSGRAPGEP</sequence>
<comment type="similarity">
    <text evidence="1">Belongs to the class-I pyridine nucleotide-disulfide oxidoreductase family.</text>
</comment>
<dbReference type="PIRSF" id="PIRSF000350">
    <property type="entry name" value="Mercury_reductase_MerA"/>
    <property type="match status" value="1"/>
</dbReference>
<dbReference type="PRINTS" id="PR00368">
    <property type="entry name" value="FADPNR"/>
</dbReference>
<dbReference type="InterPro" id="IPR036188">
    <property type="entry name" value="FAD/NAD-bd_sf"/>
</dbReference>
<proteinExistence type="inferred from homology"/>
<dbReference type="EMBL" id="SNYN01000012">
    <property type="protein sequence ID" value="TDQ50722.1"/>
    <property type="molecule type" value="Genomic_DNA"/>
</dbReference>
<feature type="binding site" evidence="4">
    <location>
        <begin position="180"/>
        <end position="187"/>
    </location>
    <ligand>
        <name>NAD(+)</name>
        <dbReference type="ChEBI" id="CHEBI:57540"/>
    </ligand>
</feature>
<keyword evidence="8" id="KW-0670">Pyruvate</keyword>
<keyword evidence="4" id="KW-0547">Nucleotide-binding</keyword>
<dbReference type="PANTHER" id="PTHR43014">
    <property type="entry name" value="MERCURIC REDUCTASE"/>
    <property type="match status" value="1"/>
</dbReference>
<keyword evidence="3 4" id="KW-0274">FAD</keyword>
<dbReference type="InterPro" id="IPR001100">
    <property type="entry name" value="Pyr_nuc-diS_OxRdtase"/>
</dbReference>
<evidence type="ECO:0000313" key="8">
    <source>
        <dbReference type="EMBL" id="TDQ50722.1"/>
    </source>
</evidence>
<protein>
    <submittedName>
        <fullName evidence="8">Pyruvate/2-oxoglutarate dehydrogenase complex dihydrolipoamide dehydrogenase (E3) component</fullName>
    </submittedName>
</protein>
<dbReference type="Gene3D" id="3.50.50.60">
    <property type="entry name" value="FAD/NAD(P)-binding domain"/>
    <property type="match status" value="2"/>
</dbReference>
<dbReference type="GO" id="GO:0003955">
    <property type="term" value="F:NAD(P)H dehydrogenase (quinone) activity"/>
    <property type="evidence" value="ECO:0007669"/>
    <property type="project" value="TreeGrafter"/>
</dbReference>
<feature type="binding site" evidence="4">
    <location>
        <position position="305"/>
    </location>
    <ligand>
        <name>NAD(+)</name>
        <dbReference type="ChEBI" id="CHEBI:57540"/>
    </ligand>
</feature>
<dbReference type="PANTHER" id="PTHR43014:SF2">
    <property type="entry name" value="MERCURIC REDUCTASE"/>
    <property type="match status" value="1"/>
</dbReference>
<dbReference type="AlphaFoldDB" id="A0A4R6UU90"/>
<evidence type="ECO:0000259" key="7">
    <source>
        <dbReference type="Pfam" id="PF07992"/>
    </source>
</evidence>
<feature type="binding site" evidence="4">
    <location>
        <position position="266"/>
    </location>
    <ligand>
        <name>NAD(+)</name>
        <dbReference type="ChEBI" id="CHEBI:57540"/>
    </ligand>
</feature>